<dbReference type="PANTHER" id="PTHR47968">
    <property type="entry name" value="CENTROMERE PROTEIN E"/>
    <property type="match status" value="1"/>
</dbReference>
<dbReference type="AlphaFoldDB" id="Q4RYE0"/>
<name>Q4RYE0_TETNG</name>
<evidence type="ECO:0000313" key="13">
    <source>
        <dbReference type="EMBL" id="CAG06592.1"/>
    </source>
</evidence>
<evidence type="ECO:0000256" key="6">
    <source>
        <dbReference type="ARBA" id="ARBA00023175"/>
    </source>
</evidence>
<dbReference type="OrthoDB" id="3176171at2759"/>
<keyword evidence="2 9" id="KW-0493">Microtubule</keyword>
<sequence length="930" mass="105130">QMVILMDPLEDPDDILRANRSREKTYMFDVAFDYLASQEEVYRATTKGLIEGLISGYNATVFAYGPTGVYSRARTPSHTAAQTDIWTRVEFCSSGCGKTYTMLGTDQEPGIYVRTLNDLFRAIEATSDDMLYSVSMSYLEIYNEMIRDLLNPSSGFLDLREDSKGVIQVAGITEVSTINAQEVRVGGPPLLARLRPRLLTRERPSALFQIMELLMKGNKQRTQEPTAANQTSSRSHAVLQVAVRQQSRCRDVLQEVRFARLFMIDLAGSERAAQTQNRGQRLKEGAHINRSLLALGNCINALSDKNGTKYVNYRDSKLTRLLKDSLGGNSRTVMIAHISPASVAFEESRNTLTYADRAKSIRTRVKKNLVNVSYHIAQYTNIISDLRCEIQRLKKKMAEQSSRQLNSERADIRHVQGPLQPADRAEMDQLREQLLEAFRQQMEIRRSLLELENSSMEVQMDTSKQLLTIADWEQEQSKLRRKWQAERKKESLKKEEGEKDSDSPESPPDSTESQEVRLARDNLVTLTAEQRKIQKQKVLLERRLLELRDQARRQEELLHRRVSSDEQREVLALLCKVHELEVENTEIQSHALLKDSVIRQKNFVVQRYEQHRRLCDEIIQQQRQFIDDHRLSVPPRLQELYDVYVRELDERKLERAVALDSMSGRNFVKDGSLPKIALLAHAHARDHVQEVDSDQESVRNTTSDNRQAQAKVRRHTLPPILPESELDNYRVFRNSPHARQMKNSTVVTPPPIHINGKGSRELQPLLAESSLTYSHLSHSVSSHLDSSPESSEAGADVLLSRTGETRMSAGAAPEERKVKPCLHRATADLEGASEHRRQSSPAAFQSPGGGGSAAGPAPLPTGPQEAEEHSLSERSTPQGSAPAAPRAQARHLRRQPVQQHRRGAQPAGHLDPASPPPAHHQEPDAPRKRL</sequence>
<reference evidence="13" key="2">
    <citation type="submission" date="2004-02" db="EMBL/GenBank/DDBJ databases">
        <authorList>
            <consortium name="Genoscope"/>
            <consortium name="Whitehead Institute Centre for Genome Research"/>
        </authorList>
    </citation>
    <scope>NUCLEOTIDE SEQUENCE</scope>
</reference>
<evidence type="ECO:0000256" key="2">
    <source>
        <dbReference type="ARBA" id="ARBA00022701"/>
    </source>
</evidence>
<feature type="coiled-coil region" evidence="10">
    <location>
        <begin position="530"/>
        <end position="557"/>
    </location>
</feature>
<feature type="compositionally biased region" description="Basic and acidic residues" evidence="11">
    <location>
        <begin position="483"/>
        <end position="502"/>
    </location>
</feature>
<evidence type="ECO:0000256" key="1">
    <source>
        <dbReference type="ARBA" id="ARBA00004245"/>
    </source>
</evidence>
<comment type="caution">
    <text evidence="8">Lacks conserved residue(s) required for the propagation of feature annotation.</text>
</comment>
<dbReference type="InterPro" id="IPR027417">
    <property type="entry name" value="P-loop_NTPase"/>
</dbReference>
<dbReference type="Gene3D" id="3.40.850.10">
    <property type="entry name" value="Kinesin motor domain"/>
    <property type="match status" value="1"/>
</dbReference>
<dbReference type="FunFam" id="3.40.850.10:FF:000243">
    <property type="entry name" value="Kinesin-like protein"/>
    <property type="match status" value="1"/>
</dbReference>
<dbReference type="SMART" id="SM00129">
    <property type="entry name" value="KISc"/>
    <property type="match status" value="1"/>
</dbReference>
<dbReference type="CDD" id="cd01370">
    <property type="entry name" value="KISc_KIP3_like"/>
    <property type="match status" value="1"/>
</dbReference>
<dbReference type="PRINTS" id="PR00380">
    <property type="entry name" value="KINESINHEAVY"/>
</dbReference>
<protein>
    <recommendedName>
        <fullName evidence="9">Kinesin-like protein</fullName>
    </recommendedName>
</protein>
<comment type="caution">
    <text evidence="13">The sequence shown here is derived from an EMBL/GenBank/DDBJ whole genome shotgun (WGS) entry which is preliminary data.</text>
</comment>
<dbReference type="InterPro" id="IPR027640">
    <property type="entry name" value="Kinesin-like_fam"/>
</dbReference>
<feature type="compositionally biased region" description="Polar residues" evidence="11">
    <location>
        <begin position="698"/>
        <end position="708"/>
    </location>
</feature>
<dbReference type="GO" id="GO:0005874">
    <property type="term" value="C:microtubule"/>
    <property type="evidence" value="ECO:0007669"/>
    <property type="project" value="UniProtKB-KW"/>
</dbReference>
<feature type="domain" description="Kinesin motor" evidence="12">
    <location>
        <begin position="1"/>
        <end position="361"/>
    </location>
</feature>
<dbReference type="PROSITE" id="PS50067">
    <property type="entry name" value="KINESIN_MOTOR_2"/>
    <property type="match status" value="1"/>
</dbReference>
<keyword evidence="7" id="KW-0963">Cytoplasm</keyword>
<reference evidence="13" key="1">
    <citation type="journal article" date="2004" name="Nature">
        <title>Genome duplication in the teleost fish Tetraodon nigroviridis reveals the early vertebrate proto-karyotype.</title>
        <authorList>
            <person name="Jaillon O."/>
            <person name="Aury J.-M."/>
            <person name="Brunet F."/>
            <person name="Petit J.-L."/>
            <person name="Stange-Thomann N."/>
            <person name="Mauceli E."/>
            <person name="Bouneau L."/>
            <person name="Fischer C."/>
            <person name="Ozouf-Costaz C."/>
            <person name="Bernot A."/>
            <person name="Nicaud S."/>
            <person name="Jaffe D."/>
            <person name="Fisher S."/>
            <person name="Lutfalla G."/>
            <person name="Dossat C."/>
            <person name="Segurens B."/>
            <person name="Dasilva C."/>
            <person name="Salanoubat M."/>
            <person name="Levy M."/>
            <person name="Boudet N."/>
            <person name="Castellano S."/>
            <person name="Anthouard V."/>
            <person name="Jubin C."/>
            <person name="Castelli V."/>
            <person name="Katinka M."/>
            <person name="Vacherie B."/>
            <person name="Biemont C."/>
            <person name="Skalli Z."/>
            <person name="Cattolico L."/>
            <person name="Poulain J."/>
            <person name="De Berardinis V."/>
            <person name="Cruaud C."/>
            <person name="Duprat S."/>
            <person name="Brottier P."/>
            <person name="Coutanceau J.-P."/>
            <person name="Gouzy J."/>
            <person name="Parra G."/>
            <person name="Lardier G."/>
            <person name="Chapple C."/>
            <person name="McKernan K.J."/>
            <person name="McEwan P."/>
            <person name="Bosak S."/>
            <person name="Kellis M."/>
            <person name="Volff J.-N."/>
            <person name="Guigo R."/>
            <person name="Zody M.C."/>
            <person name="Mesirov J."/>
            <person name="Lindblad-Toh K."/>
            <person name="Birren B."/>
            <person name="Nusbaum C."/>
            <person name="Kahn D."/>
            <person name="Robinson-Rechavi M."/>
            <person name="Laudet V."/>
            <person name="Schachter V."/>
            <person name="Quetier F."/>
            <person name="Saurin W."/>
            <person name="Scarpelli C."/>
            <person name="Wincker P."/>
            <person name="Lander E.S."/>
            <person name="Weissenbach J."/>
            <person name="Roest Crollius H."/>
        </authorList>
    </citation>
    <scope>NUCLEOTIDE SEQUENCE [LARGE SCALE GENOMIC DNA]</scope>
</reference>
<comment type="similarity">
    <text evidence="8 9">Belongs to the TRAFAC class myosin-kinesin ATPase superfamily. Kinesin family.</text>
</comment>
<feature type="region of interest" description="Disordered" evidence="11">
    <location>
        <begin position="401"/>
        <end position="423"/>
    </location>
</feature>
<dbReference type="PANTHER" id="PTHR47968:SF13">
    <property type="entry name" value="KINESIN-LIKE PROTEIN KIF19 ISOFORM X1"/>
    <property type="match status" value="1"/>
</dbReference>
<dbReference type="InterPro" id="IPR019821">
    <property type="entry name" value="Kinesin_motor_CS"/>
</dbReference>
<evidence type="ECO:0000256" key="8">
    <source>
        <dbReference type="PROSITE-ProRule" id="PRU00283"/>
    </source>
</evidence>
<evidence type="ECO:0000256" key="9">
    <source>
        <dbReference type="RuleBase" id="RU000394"/>
    </source>
</evidence>
<dbReference type="GO" id="GO:0007018">
    <property type="term" value="P:microtubule-based movement"/>
    <property type="evidence" value="ECO:0007669"/>
    <property type="project" value="InterPro"/>
</dbReference>
<evidence type="ECO:0000256" key="10">
    <source>
        <dbReference type="SAM" id="Coils"/>
    </source>
</evidence>
<dbReference type="SUPFAM" id="SSF52540">
    <property type="entry name" value="P-loop containing nucleoside triphosphate hydrolases"/>
    <property type="match status" value="1"/>
</dbReference>
<dbReference type="InterPro" id="IPR001752">
    <property type="entry name" value="Kinesin_motor_dom"/>
</dbReference>
<comment type="subcellular location">
    <subcellularLocation>
        <location evidence="1">Cytoplasm</location>
        <location evidence="1">Cytoskeleton</location>
    </subcellularLocation>
</comment>
<organism evidence="13">
    <name type="scientific">Tetraodon nigroviridis</name>
    <name type="common">Spotted green pufferfish</name>
    <name type="synonym">Chelonodon nigroviridis</name>
    <dbReference type="NCBI Taxonomy" id="99883"/>
    <lineage>
        <taxon>Eukaryota</taxon>
        <taxon>Metazoa</taxon>
        <taxon>Chordata</taxon>
        <taxon>Craniata</taxon>
        <taxon>Vertebrata</taxon>
        <taxon>Euteleostomi</taxon>
        <taxon>Actinopterygii</taxon>
        <taxon>Neopterygii</taxon>
        <taxon>Teleostei</taxon>
        <taxon>Neoteleostei</taxon>
        <taxon>Acanthomorphata</taxon>
        <taxon>Eupercaria</taxon>
        <taxon>Tetraodontiformes</taxon>
        <taxon>Tetradontoidea</taxon>
        <taxon>Tetraodontidae</taxon>
        <taxon>Tetraodon</taxon>
    </lineage>
</organism>
<evidence type="ECO:0000256" key="5">
    <source>
        <dbReference type="ARBA" id="ARBA00023054"/>
    </source>
</evidence>
<feature type="region of interest" description="Disordered" evidence="11">
    <location>
        <begin position="735"/>
        <end position="758"/>
    </location>
</feature>
<keyword evidence="3 9" id="KW-0547">Nucleotide-binding</keyword>
<dbReference type="InterPro" id="IPR036961">
    <property type="entry name" value="Kinesin_motor_dom_sf"/>
</dbReference>
<gene>
    <name evidence="13" type="ORF">GSTENG00027023001</name>
</gene>
<proteinExistence type="inferred from homology"/>
<feature type="compositionally biased region" description="Basic residues" evidence="11">
    <location>
        <begin position="888"/>
        <end position="903"/>
    </location>
</feature>
<evidence type="ECO:0000259" key="12">
    <source>
        <dbReference type="PROSITE" id="PS50067"/>
    </source>
</evidence>
<dbReference type="PROSITE" id="PS00411">
    <property type="entry name" value="KINESIN_MOTOR_1"/>
    <property type="match status" value="1"/>
</dbReference>
<evidence type="ECO:0000256" key="11">
    <source>
        <dbReference type="SAM" id="MobiDB-lite"/>
    </source>
</evidence>
<evidence type="ECO:0000256" key="7">
    <source>
        <dbReference type="ARBA" id="ARBA00023212"/>
    </source>
</evidence>
<keyword evidence="5 10" id="KW-0175">Coiled coil</keyword>
<feature type="region of interest" description="Disordered" evidence="11">
    <location>
        <begin position="830"/>
        <end position="930"/>
    </location>
</feature>
<keyword evidence="6 9" id="KW-0505">Motor protein</keyword>
<dbReference type="EMBL" id="CAAE01014976">
    <property type="protein sequence ID" value="CAG06592.1"/>
    <property type="molecule type" value="Genomic_DNA"/>
</dbReference>
<dbReference type="GO" id="GO:0003777">
    <property type="term" value="F:microtubule motor activity"/>
    <property type="evidence" value="ECO:0007669"/>
    <property type="project" value="InterPro"/>
</dbReference>
<keyword evidence="7" id="KW-0206">Cytoskeleton</keyword>
<evidence type="ECO:0000256" key="3">
    <source>
        <dbReference type="ARBA" id="ARBA00022741"/>
    </source>
</evidence>
<dbReference type="Pfam" id="PF00225">
    <property type="entry name" value="Kinesin"/>
    <property type="match status" value="3"/>
</dbReference>
<feature type="region of interest" description="Disordered" evidence="11">
    <location>
        <begin position="689"/>
        <end position="711"/>
    </location>
</feature>
<evidence type="ECO:0000256" key="4">
    <source>
        <dbReference type="ARBA" id="ARBA00022840"/>
    </source>
</evidence>
<feature type="compositionally biased region" description="Basic and acidic residues" evidence="11">
    <location>
        <begin position="919"/>
        <end position="930"/>
    </location>
</feature>
<feature type="non-terminal residue" evidence="13">
    <location>
        <position position="1"/>
    </location>
</feature>
<keyword evidence="4 9" id="KW-0067">ATP-binding</keyword>
<dbReference type="KEGG" id="tng:GSTEN00027023G001"/>
<accession>Q4RYE0</accession>
<feature type="region of interest" description="Disordered" evidence="11">
    <location>
        <begin position="483"/>
        <end position="517"/>
    </location>
</feature>
<dbReference type="GO" id="GO:0005524">
    <property type="term" value="F:ATP binding"/>
    <property type="evidence" value="ECO:0007669"/>
    <property type="project" value="UniProtKB-KW"/>
</dbReference>
<dbReference type="GO" id="GO:0008017">
    <property type="term" value="F:microtubule binding"/>
    <property type="evidence" value="ECO:0007669"/>
    <property type="project" value="InterPro"/>
</dbReference>